<evidence type="ECO:0000256" key="2">
    <source>
        <dbReference type="SAM" id="Phobius"/>
    </source>
</evidence>
<feature type="coiled-coil region" evidence="1">
    <location>
        <begin position="218"/>
        <end position="297"/>
    </location>
</feature>
<feature type="transmembrane region" description="Helical" evidence="2">
    <location>
        <begin position="482"/>
        <end position="502"/>
    </location>
</feature>
<dbReference type="AlphaFoldDB" id="A0A386TZ00"/>
<gene>
    <name evidence="3" type="ORF">C0994_000003</name>
</gene>
<name>A0A386TZ00_9AGAR</name>
<reference evidence="3" key="1">
    <citation type="submission" date="2018-08" db="EMBL/GenBank/DDBJ databases">
        <title>Comparative mitochondrial genomics of the basidiomycete Termitomyces.</title>
        <authorList>
            <person name="Nieuwenhuis M."/>
        </authorList>
    </citation>
    <scope>NUCLEOTIDE SEQUENCE</scope>
    <source>
        <strain evidence="3">TC01ssc01</strain>
    </source>
</reference>
<feature type="transmembrane region" description="Helical" evidence="2">
    <location>
        <begin position="588"/>
        <end position="607"/>
    </location>
</feature>
<dbReference type="EMBL" id="MH725800">
    <property type="protein sequence ID" value="AYE93422.1"/>
    <property type="molecule type" value="Genomic_DNA"/>
</dbReference>
<evidence type="ECO:0000313" key="3">
    <source>
        <dbReference type="EMBL" id="AYE93422.1"/>
    </source>
</evidence>
<keyword evidence="3" id="KW-0496">Mitochondrion</keyword>
<keyword evidence="2" id="KW-0812">Transmembrane</keyword>
<feature type="transmembrane region" description="Helical" evidence="2">
    <location>
        <begin position="457"/>
        <end position="476"/>
    </location>
</feature>
<keyword evidence="2" id="KW-1133">Transmembrane helix</keyword>
<evidence type="ECO:0000256" key="1">
    <source>
        <dbReference type="SAM" id="Coils"/>
    </source>
</evidence>
<organism evidence="3">
    <name type="scientific">Tricholomella constricta</name>
    <dbReference type="NCBI Taxonomy" id="117010"/>
    <lineage>
        <taxon>Eukaryota</taxon>
        <taxon>Fungi</taxon>
        <taxon>Dikarya</taxon>
        <taxon>Basidiomycota</taxon>
        <taxon>Agaricomycotina</taxon>
        <taxon>Agaricomycetes</taxon>
        <taxon>Agaricomycetidae</taxon>
        <taxon>Agaricales</taxon>
        <taxon>Tricholomatineae</taxon>
        <taxon>Lyophyllaceae</taxon>
        <taxon>Tricholomella</taxon>
    </lineage>
</organism>
<protein>
    <submittedName>
        <fullName evidence="3">RNA polymerase</fullName>
    </submittedName>
</protein>
<keyword evidence="2" id="KW-0472">Membrane</keyword>
<feature type="transmembrane region" description="Helical" evidence="2">
    <location>
        <begin position="433"/>
        <end position="452"/>
    </location>
</feature>
<keyword evidence="1" id="KW-0175">Coiled coil</keyword>
<proteinExistence type="predicted"/>
<sequence>MELNNNLYTLSTISRSFDKYHVDNNKVHLVSSNFYTNKFELTKDIKFNSVHYIIFIELINLDKFEIIKHNSTCIEFKISLPYFLKYFLGLNSSFESFLEVLIGNPLERTKENRSLLNNVLFVYSNLSWSTIQAVYKNINVDISGGSISKRHILSTAEYNLSSMLLSLGYNLVDIYNSSIILSKQLQISKGKDIVNSELSSIFSYDLEINKVFRLNSLAEYLNLKIEKFKAQISNLELEVKSRQGNFQFSEDSLKKYSRDTPKFLELTKNILNFKAKIEKLKQEISSLNSKVTELNLEVTSLSSLSSSELADKYNKLIFGINKYDDLSNFKNYFKKRKLRGVKDLEIREYSTVSSLRPVNGNGLLSYKSCNLPIKILTPLINFPTRTTEKREFSLYSNNSLVSENIMRLLYLKARKENIQISIEEYLISKKNIIILKFTYRIILFIFIILRIFNILSLLFPFVCFKFLFFFLFYGLYIPYFNYFMICSLEFYLLLVNLYLLNLKSKKKSKGERLIKKKKFFLFLSLNKRVRSVYSLRSLRLVRQVRQVQPVRATIKIKNLAKHIIFILKKIQVLNLRYSSFIIFNILKYMYILNIFLFGLDLLIFLNFSEHFPLYFKNCIKFSFSGIESNTNINIDMNANAANATNTNIFNFNTLSLNEKYEYIKLKFFNKAIEPNLPFLNWFIQLLVNTDGSQNNVDQIIETNLNALQKIEREAHLNSHSFTRIRPFLINKTDTSSTQIPNIVPYKIKNFSNYEE</sequence>
<accession>A0A386TZ00</accession>
<geneLocation type="mitochondrion" evidence="3"/>